<reference evidence="3 4" key="1">
    <citation type="submission" date="2020-04" db="EMBL/GenBank/DDBJ databases">
        <authorList>
            <person name="Yin C."/>
        </authorList>
    </citation>
    <scope>NUCLEOTIDE SEQUENCE [LARGE SCALE GENOMIC DNA]</scope>
    <source>
        <strain evidence="3 4">Ak56</strain>
    </source>
</reference>
<dbReference type="InterPro" id="IPR011152">
    <property type="entry name" value="Pesterase_MJ0912"/>
</dbReference>
<keyword evidence="4" id="KW-1185">Reference proteome</keyword>
<name>A0A847SFJ8_9BACT</name>
<accession>A0A847SFJ8</accession>
<dbReference type="GO" id="GO:0016791">
    <property type="term" value="F:phosphatase activity"/>
    <property type="evidence" value="ECO:0007669"/>
    <property type="project" value="TreeGrafter"/>
</dbReference>
<gene>
    <name evidence="3" type="ORF">HGH91_18180</name>
</gene>
<dbReference type="PANTHER" id="PTHR42850:SF2">
    <property type="entry name" value="BLL5683 PROTEIN"/>
    <property type="match status" value="1"/>
</dbReference>
<dbReference type="Proteomes" id="UP000552864">
    <property type="component" value="Unassembled WGS sequence"/>
</dbReference>
<feature type="domain" description="Calcineurin-like phosphoesterase" evidence="2">
    <location>
        <begin position="2"/>
        <end position="193"/>
    </location>
</feature>
<dbReference type="PIRSF" id="PIRSF000883">
    <property type="entry name" value="Pesterase_MJ0912"/>
    <property type="match status" value="1"/>
</dbReference>
<dbReference type="InterPro" id="IPR024654">
    <property type="entry name" value="Calcineurin-like_PHP_lpxH"/>
</dbReference>
<organism evidence="3 4">
    <name type="scientific">Chitinophaga eiseniae</name>
    <dbReference type="NCBI Taxonomy" id="634771"/>
    <lineage>
        <taxon>Bacteria</taxon>
        <taxon>Pseudomonadati</taxon>
        <taxon>Bacteroidota</taxon>
        <taxon>Chitinophagia</taxon>
        <taxon>Chitinophagales</taxon>
        <taxon>Chitinophagaceae</taxon>
        <taxon>Chitinophaga</taxon>
    </lineage>
</organism>
<dbReference type="RefSeq" id="WP_168740229.1">
    <property type="nucleotide sequence ID" value="NZ_JABAHZ010000004.1"/>
</dbReference>
<dbReference type="EMBL" id="JABAHZ010000004">
    <property type="protein sequence ID" value="NLR80561.1"/>
    <property type="molecule type" value="Genomic_DNA"/>
</dbReference>
<dbReference type="PANTHER" id="PTHR42850">
    <property type="entry name" value="METALLOPHOSPHOESTERASE"/>
    <property type="match status" value="1"/>
</dbReference>
<sequence>MLKVAILSDIHGNLPALQAVLEDIDQFGADQVYCLGDLTDAAPWHNEVIELVRRRRIPVIMGNHDERIAFDHPVLPLSKHGKEEREARIKAIAHTKTTITANNRAFLGSLPGHLRLVFESFTLLLVHGSPRSNDEYLYEQHDENDILDMMAAHQADVLITGHTHLSYVRPLSAPGKMIINAGSVGRSKETDRLAAYLQLTITPEAITPVIRKIAYPVGDTVMAIRQSPIPDFYAEFLAG</sequence>
<dbReference type="AlphaFoldDB" id="A0A847SFJ8"/>
<evidence type="ECO:0000313" key="4">
    <source>
        <dbReference type="Proteomes" id="UP000552864"/>
    </source>
</evidence>
<dbReference type="CDD" id="cd00838">
    <property type="entry name" value="MPP_superfamily"/>
    <property type="match status" value="1"/>
</dbReference>
<comment type="similarity">
    <text evidence="1">Belongs to the metallophosphoesterase superfamily. YfcE family.</text>
</comment>
<dbReference type="GO" id="GO:0005737">
    <property type="term" value="C:cytoplasm"/>
    <property type="evidence" value="ECO:0007669"/>
    <property type="project" value="TreeGrafter"/>
</dbReference>
<protein>
    <submittedName>
        <fullName evidence="3">Metallophosphoesterase family protein</fullName>
    </submittedName>
</protein>
<proteinExistence type="inferred from homology"/>
<dbReference type="Pfam" id="PF12850">
    <property type="entry name" value="Metallophos_2"/>
    <property type="match status" value="1"/>
</dbReference>
<dbReference type="SUPFAM" id="SSF56300">
    <property type="entry name" value="Metallo-dependent phosphatases"/>
    <property type="match status" value="1"/>
</dbReference>
<dbReference type="Gene3D" id="3.60.21.10">
    <property type="match status" value="1"/>
</dbReference>
<evidence type="ECO:0000313" key="3">
    <source>
        <dbReference type="EMBL" id="NLR80561.1"/>
    </source>
</evidence>
<evidence type="ECO:0000256" key="1">
    <source>
        <dbReference type="ARBA" id="ARBA00008950"/>
    </source>
</evidence>
<evidence type="ECO:0000259" key="2">
    <source>
        <dbReference type="Pfam" id="PF12850"/>
    </source>
</evidence>
<dbReference type="InterPro" id="IPR029052">
    <property type="entry name" value="Metallo-depent_PP-like"/>
</dbReference>
<dbReference type="InterPro" id="IPR050126">
    <property type="entry name" value="Ap4A_hydrolase"/>
</dbReference>
<comment type="caution">
    <text evidence="3">The sequence shown here is derived from an EMBL/GenBank/DDBJ whole genome shotgun (WGS) entry which is preliminary data.</text>
</comment>